<dbReference type="InterPro" id="IPR011050">
    <property type="entry name" value="Pectin_lyase_fold/virulence"/>
</dbReference>
<accession>A0A291GZI9</accession>
<dbReference type="OrthoDB" id="3397896at2"/>
<gene>
    <name evidence="1" type="ORF">CFK41_12800</name>
</gene>
<dbReference type="SUPFAM" id="SSF51126">
    <property type="entry name" value="Pectin lyase-like"/>
    <property type="match status" value="1"/>
</dbReference>
<proteinExistence type="predicted"/>
<dbReference type="KEGG" id="bgg:CFK41_12800"/>
<dbReference type="Gene3D" id="2.160.20.10">
    <property type="entry name" value="Single-stranded right-handed beta-helix, Pectin lyase-like"/>
    <property type="match status" value="1"/>
</dbReference>
<dbReference type="RefSeq" id="WP_096800012.1">
    <property type="nucleotide sequence ID" value="NZ_CP023564.1"/>
</dbReference>
<evidence type="ECO:0000313" key="1">
    <source>
        <dbReference type="EMBL" id="ATG55552.1"/>
    </source>
</evidence>
<dbReference type="InterPro" id="IPR006311">
    <property type="entry name" value="TAT_signal"/>
</dbReference>
<evidence type="ECO:0000313" key="2">
    <source>
        <dbReference type="Proteomes" id="UP000217889"/>
    </source>
</evidence>
<sequence length="384" mass="39453">MSRSPRPTDPERAVSERIPRGAVLAGLGAAGVGLAAALSPTGAAQAAPPARGLPVLRPQDDMAAVLAETPQVQLVPGEQYVLAAPVALPSGTLIEGNGAVIVPSSTTHGAFVLDRAVDVTLRGVRLHGVPGLGGGAAGSPPPIDVPLETAHTAIRAHRARNLRVLDCDLVGWRGAGLAATGDRADDYFSCGLQIIGCRVEACHIGLSAADRCEYSLLASSVFTSCRLAVWNSSGNWNLSGNVIVGCYGAYYSIAATSPFGELAGDNWSHGSITGCTLNHSNGGSMRSWTRHLELPIGGALRDPGPGVVLEDVLPPTFSANTLWYTDVTARRLPASVWNLTGCALSDLRITQDGGAAVSLIGHQANAGDAHAPVLDGQVRDALAP</sequence>
<dbReference type="AlphaFoldDB" id="A0A291GZI9"/>
<reference evidence="1 2" key="1">
    <citation type="journal article" date="2014" name="Int. J. Syst. Evol. Microbiol.">
        <title>Brachybacterium ginsengisoli sp. nov., isolated from soil of a ginseng field.</title>
        <authorList>
            <person name="Hoang V.A."/>
            <person name="Kim Y.J."/>
            <person name="Nguyen N.L."/>
            <person name="Yang D.C."/>
        </authorList>
    </citation>
    <scope>NUCLEOTIDE SEQUENCE [LARGE SCALE GENOMIC DNA]</scope>
    <source>
        <strain evidence="1 2">DCY80</strain>
    </source>
</reference>
<dbReference type="PROSITE" id="PS51318">
    <property type="entry name" value="TAT"/>
    <property type="match status" value="1"/>
</dbReference>
<keyword evidence="2" id="KW-1185">Reference proteome</keyword>
<dbReference type="InterPro" id="IPR012334">
    <property type="entry name" value="Pectin_lyas_fold"/>
</dbReference>
<dbReference type="EMBL" id="CP023564">
    <property type="protein sequence ID" value="ATG55552.1"/>
    <property type="molecule type" value="Genomic_DNA"/>
</dbReference>
<evidence type="ECO:0008006" key="3">
    <source>
        <dbReference type="Google" id="ProtNLM"/>
    </source>
</evidence>
<name>A0A291GZI9_9MICO</name>
<organism evidence="1 2">
    <name type="scientific">Brachybacterium ginsengisoli</name>
    <dbReference type="NCBI Taxonomy" id="1331682"/>
    <lineage>
        <taxon>Bacteria</taxon>
        <taxon>Bacillati</taxon>
        <taxon>Actinomycetota</taxon>
        <taxon>Actinomycetes</taxon>
        <taxon>Micrococcales</taxon>
        <taxon>Dermabacteraceae</taxon>
        <taxon>Brachybacterium</taxon>
    </lineage>
</organism>
<dbReference type="Proteomes" id="UP000217889">
    <property type="component" value="Chromosome"/>
</dbReference>
<protein>
    <recommendedName>
        <fullName evidence="3">Right handed beta helix domain-containing protein</fullName>
    </recommendedName>
</protein>